<keyword evidence="3" id="KW-1185">Reference proteome</keyword>
<evidence type="ECO:0000313" key="3">
    <source>
        <dbReference type="Proteomes" id="UP000738359"/>
    </source>
</evidence>
<evidence type="ECO:0000256" key="1">
    <source>
        <dbReference type="SAM" id="SignalP"/>
    </source>
</evidence>
<evidence type="ECO:0000313" key="2">
    <source>
        <dbReference type="EMBL" id="KAF9956199.1"/>
    </source>
</evidence>
<evidence type="ECO:0008006" key="4">
    <source>
        <dbReference type="Google" id="ProtNLM"/>
    </source>
</evidence>
<feature type="chain" id="PRO_5040251304" description="Secreted protein" evidence="1">
    <location>
        <begin position="23"/>
        <end position="89"/>
    </location>
</feature>
<dbReference type="Proteomes" id="UP000738359">
    <property type="component" value="Unassembled WGS sequence"/>
</dbReference>
<reference evidence="2" key="1">
    <citation type="journal article" date="2020" name="Fungal Divers.">
        <title>Resolving the Mortierellaceae phylogeny through synthesis of multi-gene phylogenetics and phylogenomics.</title>
        <authorList>
            <person name="Vandepol N."/>
            <person name="Liber J."/>
            <person name="Desiro A."/>
            <person name="Na H."/>
            <person name="Kennedy M."/>
            <person name="Barry K."/>
            <person name="Grigoriev I.V."/>
            <person name="Miller A.N."/>
            <person name="O'Donnell K."/>
            <person name="Stajich J.E."/>
            <person name="Bonito G."/>
        </authorList>
    </citation>
    <scope>NUCLEOTIDE SEQUENCE</scope>
    <source>
        <strain evidence="2">CK1249</strain>
    </source>
</reference>
<accession>A0A9P6J0Q7</accession>
<comment type="caution">
    <text evidence="2">The sequence shown here is derived from an EMBL/GenBank/DDBJ whole genome shotgun (WGS) entry which is preliminary data.</text>
</comment>
<sequence>MDRFNAVIVLLVLVTFLSAVMAKSCYCANCGGQRCIRVDSATEAVFSDGLGGWKEAHDGGYHIYGIAAGDQAMFRTLCTRFQAMGGICY</sequence>
<keyword evidence="1" id="KW-0732">Signal</keyword>
<gene>
    <name evidence="2" type="ORF">BGZ70_010016</name>
</gene>
<name>A0A9P6J0Q7_MORAP</name>
<feature type="signal peptide" evidence="1">
    <location>
        <begin position="1"/>
        <end position="22"/>
    </location>
</feature>
<organism evidence="2 3">
    <name type="scientific">Mortierella alpina</name>
    <name type="common">Oleaginous fungus</name>
    <name type="synonym">Mortierella renispora</name>
    <dbReference type="NCBI Taxonomy" id="64518"/>
    <lineage>
        <taxon>Eukaryota</taxon>
        <taxon>Fungi</taxon>
        <taxon>Fungi incertae sedis</taxon>
        <taxon>Mucoromycota</taxon>
        <taxon>Mortierellomycotina</taxon>
        <taxon>Mortierellomycetes</taxon>
        <taxon>Mortierellales</taxon>
        <taxon>Mortierellaceae</taxon>
        <taxon>Mortierella</taxon>
    </lineage>
</organism>
<dbReference type="AlphaFoldDB" id="A0A9P6J0Q7"/>
<dbReference type="EMBL" id="JAAAHY010000861">
    <property type="protein sequence ID" value="KAF9956199.1"/>
    <property type="molecule type" value="Genomic_DNA"/>
</dbReference>
<proteinExistence type="predicted"/>
<protein>
    <recommendedName>
        <fullName evidence="4">Secreted protein</fullName>
    </recommendedName>
</protein>
<dbReference type="OrthoDB" id="2377212at2759"/>